<accession>A0A8C6B8F8</accession>
<evidence type="ECO:0000256" key="7">
    <source>
        <dbReference type="ARBA" id="ARBA00022490"/>
    </source>
</evidence>
<proteinExistence type="inferred from homology"/>
<dbReference type="AlphaFoldDB" id="A0A8C6B8F8"/>
<comment type="catalytic activity">
    <reaction evidence="12">
        <text>N(pros)-phospho-L-histidyl-[protein] + H2O = L-histidyl-[protein] + phosphate</text>
        <dbReference type="Rhea" id="RHEA:47964"/>
        <dbReference type="Rhea" id="RHEA-COMP:9745"/>
        <dbReference type="Rhea" id="RHEA-COMP:9746"/>
        <dbReference type="ChEBI" id="CHEBI:15377"/>
        <dbReference type="ChEBI" id="CHEBI:29979"/>
        <dbReference type="ChEBI" id="CHEBI:43474"/>
        <dbReference type="ChEBI" id="CHEBI:64837"/>
        <dbReference type="EC" id="3.9.1.3"/>
    </reaction>
</comment>
<organism evidence="15 16">
    <name type="scientific">Monodon monoceros</name>
    <name type="common">Narwhal</name>
    <name type="synonym">Ceratodon monodon</name>
    <dbReference type="NCBI Taxonomy" id="40151"/>
    <lineage>
        <taxon>Eukaryota</taxon>
        <taxon>Metazoa</taxon>
        <taxon>Chordata</taxon>
        <taxon>Craniata</taxon>
        <taxon>Vertebrata</taxon>
        <taxon>Euteleostomi</taxon>
        <taxon>Mammalia</taxon>
        <taxon>Eutheria</taxon>
        <taxon>Laurasiatheria</taxon>
        <taxon>Artiodactyla</taxon>
        <taxon>Whippomorpha</taxon>
        <taxon>Cetacea</taxon>
        <taxon>Odontoceti</taxon>
        <taxon>Monodontidae</taxon>
        <taxon>Monodon</taxon>
    </lineage>
</organism>
<dbReference type="GO" id="GO:0030036">
    <property type="term" value="P:actin cytoskeleton organization"/>
    <property type="evidence" value="ECO:0007669"/>
    <property type="project" value="Ensembl"/>
</dbReference>
<dbReference type="GO" id="GO:0005886">
    <property type="term" value="C:plasma membrane"/>
    <property type="evidence" value="ECO:0007669"/>
    <property type="project" value="Ensembl"/>
</dbReference>
<gene>
    <name evidence="15" type="primary">PHPT1</name>
</gene>
<dbReference type="EC" id="3.9.1.3" evidence="5"/>
<comment type="subunit">
    <text evidence="4">Monomer.</text>
</comment>
<keyword evidence="8" id="KW-0378">Hydrolase</keyword>
<dbReference type="Gene3D" id="3.50.20.20">
    <property type="entry name" value="Janus/Ocnus"/>
    <property type="match status" value="1"/>
</dbReference>
<evidence type="ECO:0000256" key="6">
    <source>
        <dbReference type="ARBA" id="ARBA00014497"/>
    </source>
</evidence>
<evidence type="ECO:0000256" key="2">
    <source>
        <dbReference type="ARBA" id="ARBA00004496"/>
    </source>
</evidence>
<reference evidence="15" key="2">
    <citation type="submission" date="2025-09" db="UniProtKB">
        <authorList>
            <consortium name="Ensembl"/>
        </authorList>
    </citation>
    <scope>IDENTIFICATION</scope>
</reference>
<comment type="catalytic activity">
    <reaction evidence="13">
        <text>N(tele)-phospho-L-histidyl-[protein] + H2O = L-histidyl-[protein] + phosphate</text>
        <dbReference type="Rhea" id="RHEA:47960"/>
        <dbReference type="Rhea" id="RHEA-COMP:9745"/>
        <dbReference type="Rhea" id="RHEA-COMP:10719"/>
        <dbReference type="ChEBI" id="CHEBI:15377"/>
        <dbReference type="ChEBI" id="CHEBI:29979"/>
        <dbReference type="ChEBI" id="CHEBI:43474"/>
        <dbReference type="ChEBI" id="CHEBI:83586"/>
        <dbReference type="EC" id="3.9.1.3"/>
    </reaction>
</comment>
<dbReference type="GO" id="GO:0005829">
    <property type="term" value="C:cytosol"/>
    <property type="evidence" value="ECO:0007669"/>
    <property type="project" value="Ensembl"/>
</dbReference>
<evidence type="ECO:0000256" key="14">
    <source>
        <dbReference type="PIRSR" id="PIRSR607702-2"/>
    </source>
</evidence>
<comment type="subcellular location">
    <subcellularLocation>
        <location evidence="2">Cytoplasm</location>
    </subcellularLocation>
</comment>
<evidence type="ECO:0000256" key="3">
    <source>
        <dbReference type="ARBA" id="ARBA00010971"/>
    </source>
</evidence>
<keyword evidence="7" id="KW-0963">Cytoplasm</keyword>
<dbReference type="GeneTree" id="ENSGT00390000002738"/>
<name>A0A8C6B8F8_MONMO</name>
<dbReference type="GO" id="GO:0016604">
    <property type="term" value="C:nuclear body"/>
    <property type="evidence" value="ECO:0007669"/>
    <property type="project" value="Ensembl"/>
</dbReference>
<dbReference type="GO" id="GO:0004857">
    <property type="term" value="F:enzyme inhibitor activity"/>
    <property type="evidence" value="ECO:0007669"/>
    <property type="project" value="Ensembl"/>
</dbReference>
<dbReference type="PANTHER" id="PTHR12258:SF10">
    <property type="entry name" value="14 KDA PHOSPHOHISTIDINE PHOSPHATASE"/>
    <property type="match status" value="1"/>
</dbReference>
<dbReference type="GO" id="GO:0051015">
    <property type="term" value="F:actin filament binding"/>
    <property type="evidence" value="ECO:0007669"/>
    <property type="project" value="Ensembl"/>
</dbReference>
<dbReference type="SUPFAM" id="SSF143724">
    <property type="entry name" value="PHP14-like"/>
    <property type="match status" value="1"/>
</dbReference>
<evidence type="ECO:0000313" key="16">
    <source>
        <dbReference type="Proteomes" id="UP000694561"/>
    </source>
</evidence>
<protein>
    <recommendedName>
        <fullName evidence="6">14 kDa phosphohistidine phosphatase</fullName>
        <ecNumber evidence="5">3.9.1.3</ecNumber>
    </recommendedName>
    <alternativeName>
        <fullName evidence="11">Phosphohistidine phosphatase 1</fullName>
    </alternativeName>
    <alternativeName>
        <fullName evidence="10">Protein histidine phosphatase</fullName>
    </alternativeName>
</protein>
<dbReference type="GO" id="GO:0097581">
    <property type="term" value="P:lamellipodium organization"/>
    <property type="evidence" value="ECO:0007669"/>
    <property type="project" value="Ensembl"/>
</dbReference>
<dbReference type="Proteomes" id="UP000694561">
    <property type="component" value="Unplaced"/>
</dbReference>
<dbReference type="GO" id="GO:0101006">
    <property type="term" value="F:protein histidine phosphatase activity"/>
    <property type="evidence" value="ECO:0007669"/>
    <property type="project" value="UniProtKB-EC"/>
</dbReference>
<sequence>MAAANLAQMLDVDIDCDSVFKYVLIQVHVVLPSGALARESKEIVSGYKWVSVEMQKGYDCECLGRGCISHQSQGKKIHVYGYSMGYTVAPSTPSPLRRSKPGTLHHHLHWSLKKKEKKN</sequence>
<dbReference type="GO" id="GO:0044325">
    <property type="term" value="F:transmembrane transporter binding"/>
    <property type="evidence" value="ECO:0007669"/>
    <property type="project" value="Ensembl"/>
</dbReference>
<reference evidence="15" key="1">
    <citation type="submission" date="2025-08" db="UniProtKB">
        <authorList>
            <consortium name="Ensembl"/>
        </authorList>
    </citation>
    <scope>IDENTIFICATION</scope>
</reference>
<evidence type="ECO:0000256" key="13">
    <source>
        <dbReference type="ARBA" id="ARBA00049335"/>
    </source>
</evidence>
<dbReference type="InterPro" id="IPR007702">
    <property type="entry name" value="Janus"/>
</dbReference>
<comment type="similarity">
    <text evidence="3">Belongs to the janus family.</text>
</comment>
<keyword evidence="16" id="KW-1185">Reference proteome</keyword>
<evidence type="ECO:0000256" key="4">
    <source>
        <dbReference type="ARBA" id="ARBA00011245"/>
    </source>
</evidence>
<evidence type="ECO:0000256" key="11">
    <source>
        <dbReference type="ARBA" id="ARBA00030831"/>
    </source>
</evidence>
<comment type="function">
    <text evidence="1">Exhibits phosphohistidine phosphatase activity.</text>
</comment>
<dbReference type="GO" id="GO:0050860">
    <property type="term" value="P:negative regulation of T cell receptor signaling pathway"/>
    <property type="evidence" value="ECO:0007669"/>
    <property type="project" value="Ensembl"/>
</dbReference>
<dbReference type="PANTHER" id="PTHR12258">
    <property type="entry name" value="JANUS-A/JANUS-B"/>
    <property type="match status" value="1"/>
</dbReference>
<evidence type="ECO:0000256" key="12">
    <source>
        <dbReference type="ARBA" id="ARBA00049028"/>
    </source>
</evidence>
<feature type="binding site" evidence="14">
    <location>
        <position position="21"/>
    </location>
    <ligand>
        <name>substrate</name>
    </ligand>
</feature>
<evidence type="ECO:0000313" key="15">
    <source>
        <dbReference type="Ensembl" id="ENSMMNP00015012239.1"/>
    </source>
</evidence>
<dbReference type="GO" id="GO:0061851">
    <property type="term" value="C:leading edge of lamellipodium"/>
    <property type="evidence" value="ECO:0007669"/>
    <property type="project" value="Ensembl"/>
</dbReference>
<dbReference type="Pfam" id="PF05005">
    <property type="entry name" value="Ocnus"/>
    <property type="match status" value="1"/>
</dbReference>
<dbReference type="GO" id="GO:0019855">
    <property type="term" value="F:calcium channel inhibitor activity"/>
    <property type="evidence" value="ECO:0007669"/>
    <property type="project" value="Ensembl"/>
</dbReference>
<evidence type="ECO:0000256" key="10">
    <source>
        <dbReference type="ARBA" id="ARBA00029952"/>
    </source>
</evidence>
<evidence type="ECO:0000256" key="5">
    <source>
        <dbReference type="ARBA" id="ARBA00011945"/>
    </source>
</evidence>
<dbReference type="InterPro" id="IPR038596">
    <property type="entry name" value="Janus_sf"/>
</dbReference>
<evidence type="ECO:0000256" key="8">
    <source>
        <dbReference type="ARBA" id="ARBA00022801"/>
    </source>
</evidence>
<evidence type="ECO:0000256" key="9">
    <source>
        <dbReference type="ARBA" id="ARBA00022912"/>
    </source>
</evidence>
<dbReference type="Ensembl" id="ENSMMNT00015013406.1">
    <property type="protein sequence ID" value="ENSMMNP00015012239.1"/>
    <property type="gene ID" value="ENSMMNG00015009040.1"/>
</dbReference>
<keyword evidence="9" id="KW-0904">Protein phosphatase</keyword>
<dbReference type="GO" id="GO:2000147">
    <property type="term" value="P:positive regulation of cell motility"/>
    <property type="evidence" value="ECO:0007669"/>
    <property type="project" value="Ensembl"/>
</dbReference>
<evidence type="ECO:0000256" key="1">
    <source>
        <dbReference type="ARBA" id="ARBA00003087"/>
    </source>
</evidence>